<name>A0AAP2GJ78_9BACT</name>
<dbReference type="GO" id="GO:0005615">
    <property type="term" value="C:extracellular space"/>
    <property type="evidence" value="ECO:0007669"/>
    <property type="project" value="InterPro"/>
</dbReference>
<evidence type="ECO:0000259" key="6">
    <source>
        <dbReference type="SMART" id="SM00093"/>
    </source>
</evidence>
<keyword evidence="2" id="KW-0964">Secreted</keyword>
<dbReference type="GO" id="GO:0004867">
    <property type="term" value="F:serine-type endopeptidase inhibitor activity"/>
    <property type="evidence" value="ECO:0007669"/>
    <property type="project" value="InterPro"/>
</dbReference>
<dbReference type="PROSITE" id="PS51257">
    <property type="entry name" value="PROKAR_LIPOPROTEIN"/>
    <property type="match status" value="1"/>
</dbReference>
<dbReference type="RefSeq" id="WP_254163607.1">
    <property type="nucleotide sequence ID" value="NZ_JAHESF010000011.1"/>
</dbReference>
<keyword evidence="3 5" id="KW-0732">Signal</keyword>
<evidence type="ECO:0000256" key="5">
    <source>
        <dbReference type="SAM" id="SignalP"/>
    </source>
</evidence>
<dbReference type="InterPro" id="IPR036186">
    <property type="entry name" value="Serpin_sf"/>
</dbReference>
<comment type="similarity">
    <text evidence="4">Belongs to the serpin family.</text>
</comment>
<dbReference type="PROSITE" id="PS00284">
    <property type="entry name" value="SERPIN"/>
    <property type="match status" value="1"/>
</dbReference>
<evidence type="ECO:0000313" key="7">
    <source>
        <dbReference type="EMBL" id="MBT1697734.1"/>
    </source>
</evidence>
<dbReference type="InterPro" id="IPR042178">
    <property type="entry name" value="Serpin_sf_1"/>
</dbReference>
<dbReference type="InterPro" id="IPR000215">
    <property type="entry name" value="Serpin_fam"/>
</dbReference>
<feature type="chain" id="PRO_5042913686" evidence="5">
    <location>
        <begin position="22"/>
        <end position="400"/>
    </location>
</feature>
<evidence type="ECO:0000256" key="1">
    <source>
        <dbReference type="ARBA" id="ARBA00004613"/>
    </source>
</evidence>
<dbReference type="InterPro" id="IPR023795">
    <property type="entry name" value="Serpin_CS"/>
</dbReference>
<proteinExistence type="inferred from homology"/>
<dbReference type="FunFam" id="3.30.497.10:FF:000031">
    <property type="entry name" value="Putative salivary serpin"/>
    <property type="match status" value="1"/>
</dbReference>
<dbReference type="PANTHER" id="PTHR11461">
    <property type="entry name" value="SERINE PROTEASE INHIBITOR, SERPIN"/>
    <property type="match status" value="1"/>
</dbReference>
<evidence type="ECO:0000256" key="3">
    <source>
        <dbReference type="ARBA" id="ARBA00022729"/>
    </source>
</evidence>
<dbReference type="SUPFAM" id="SSF56574">
    <property type="entry name" value="Serpins"/>
    <property type="match status" value="1"/>
</dbReference>
<evidence type="ECO:0000313" key="8">
    <source>
        <dbReference type="Proteomes" id="UP001319200"/>
    </source>
</evidence>
<protein>
    <submittedName>
        <fullName evidence="7">Serpin family protein</fullName>
    </submittedName>
</protein>
<sequence>MKKIIPFVLIIFVMACESAHVQPDNTPNLRAMSAAEVQITRGVNDFTFDLFKRIDEPAKNSFMSPLSVSMALGMVMNGTSDETRQSILNTIDYSEFTAAEVNQAYKDLTELLLSMDRTVTMDVANSVWHNRNYAVNRDFVSIVRQQYDAKVEGLNFSADDAKNTINNWVANKTREKITKVIERIAPEDVMFLINAIYFKGSWAQQFDKTRTSVAPFKTVDGTSVTADMMHAKDAVVQLYQNDEVQVVDVPYGNGQFSFTIVAPFSNLNEMTGVLDAAQLTGWISHADSTKITLRMPRFKMRWQKDLKETLMSMGMKINGFPNLFESISDNLEISKVDHQAYLDVNEEGTEAAAVTTVGIQLTSAPIERVITIDRPFLFMIREKHSGVILFMGKLVNPSDL</sequence>
<dbReference type="Gene3D" id="3.30.497.10">
    <property type="entry name" value="Antithrombin, subunit I, domain 2"/>
    <property type="match status" value="1"/>
</dbReference>
<feature type="domain" description="Serpin" evidence="6">
    <location>
        <begin position="48"/>
        <end position="397"/>
    </location>
</feature>
<feature type="signal peptide" evidence="5">
    <location>
        <begin position="1"/>
        <end position="21"/>
    </location>
</feature>
<keyword evidence="8" id="KW-1185">Reference proteome</keyword>
<gene>
    <name evidence="7" type="ORF">KK083_12655</name>
</gene>
<dbReference type="Pfam" id="PF00079">
    <property type="entry name" value="Serpin"/>
    <property type="match status" value="1"/>
</dbReference>
<dbReference type="Gene3D" id="2.30.39.10">
    <property type="entry name" value="Alpha-1-antitrypsin, domain 1"/>
    <property type="match status" value="1"/>
</dbReference>
<dbReference type="CDD" id="cd19588">
    <property type="entry name" value="serpin_miropin-like"/>
    <property type="match status" value="1"/>
</dbReference>
<dbReference type="PANTHER" id="PTHR11461:SF211">
    <property type="entry name" value="GH10112P-RELATED"/>
    <property type="match status" value="1"/>
</dbReference>
<accession>A0AAP2GJ78</accession>
<dbReference type="Proteomes" id="UP001319200">
    <property type="component" value="Unassembled WGS sequence"/>
</dbReference>
<organism evidence="7 8">
    <name type="scientific">Chryseosolibacter histidini</name>
    <dbReference type="NCBI Taxonomy" id="2782349"/>
    <lineage>
        <taxon>Bacteria</taxon>
        <taxon>Pseudomonadati</taxon>
        <taxon>Bacteroidota</taxon>
        <taxon>Cytophagia</taxon>
        <taxon>Cytophagales</taxon>
        <taxon>Chryseotaleaceae</taxon>
        <taxon>Chryseosolibacter</taxon>
    </lineage>
</organism>
<dbReference type="InterPro" id="IPR042185">
    <property type="entry name" value="Serpin_sf_2"/>
</dbReference>
<evidence type="ECO:0000256" key="4">
    <source>
        <dbReference type="RuleBase" id="RU000411"/>
    </source>
</evidence>
<dbReference type="SMART" id="SM00093">
    <property type="entry name" value="SERPIN"/>
    <property type="match status" value="1"/>
</dbReference>
<dbReference type="EMBL" id="JAHESF010000011">
    <property type="protein sequence ID" value="MBT1697734.1"/>
    <property type="molecule type" value="Genomic_DNA"/>
</dbReference>
<reference evidence="7 8" key="1">
    <citation type="submission" date="2021-05" db="EMBL/GenBank/DDBJ databases">
        <title>A Polyphasic approach of four new species of the genus Ohtaekwangia: Ohtaekwangia histidinii sp. nov., Ohtaekwangia cretensis sp. nov., Ohtaekwangia indiensis sp. nov., Ohtaekwangia reichenbachii sp. nov. from diverse environment.</title>
        <authorList>
            <person name="Octaviana S."/>
        </authorList>
    </citation>
    <scope>NUCLEOTIDE SEQUENCE [LARGE SCALE GENOMIC DNA]</scope>
    <source>
        <strain evidence="7 8">PWU4</strain>
    </source>
</reference>
<dbReference type="AlphaFoldDB" id="A0AAP2GJ78"/>
<comment type="subcellular location">
    <subcellularLocation>
        <location evidence="1">Secreted</location>
    </subcellularLocation>
</comment>
<evidence type="ECO:0000256" key="2">
    <source>
        <dbReference type="ARBA" id="ARBA00022525"/>
    </source>
</evidence>
<comment type="caution">
    <text evidence="7">The sequence shown here is derived from an EMBL/GenBank/DDBJ whole genome shotgun (WGS) entry which is preliminary data.</text>
</comment>
<dbReference type="InterPro" id="IPR023796">
    <property type="entry name" value="Serpin_dom"/>
</dbReference>